<feature type="domain" description="VOC" evidence="1">
    <location>
        <begin position="15"/>
        <end position="132"/>
    </location>
</feature>
<dbReference type="RefSeq" id="WP_246303566.1">
    <property type="nucleotide sequence ID" value="NZ_JACCFP010000001.1"/>
</dbReference>
<reference evidence="2 3" key="1">
    <citation type="submission" date="2020-07" db="EMBL/GenBank/DDBJ databases">
        <title>Sequencing the genomes of 1000 actinobacteria strains.</title>
        <authorList>
            <person name="Klenk H.-P."/>
        </authorList>
    </citation>
    <scope>NUCLEOTIDE SEQUENCE [LARGE SCALE GENOMIC DNA]</scope>
    <source>
        <strain evidence="2 3">DSM 103833</strain>
    </source>
</reference>
<dbReference type="InterPro" id="IPR004360">
    <property type="entry name" value="Glyas_Fos-R_dOase_dom"/>
</dbReference>
<name>A0A853CB36_9ACTN</name>
<dbReference type="PROSITE" id="PS51819">
    <property type="entry name" value="VOC"/>
    <property type="match status" value="1"/>
</dbReference>
<dbReference type="InterPro" id="IPR037523">
    <property type="entry name" value="VOC_core"/>
</dbReference>
<evidence type="ECO:0000259" key="1">
    <source>
        <dbReference type="PROSITE" id="PS51819"/>
    </source>
</evidence>
<comment type="caution">
    <text evidence="2">The sequence shown here is derived from an EMBL/GenBank/DDBJ whole genome shotgun (WGS) entry which is preliminary data.</text>
</comment>
<accession>A0A853CB36</accession>
<proteinExistence type="predicted"/>
<dbReference type="GO" id="GO:0016829">
    <property type="term" value="F:lyase activity"/>
    <property type="evidence" value="ECO:0007669"/>
    <property type="project" value="UniProtKB-KW"/>
</dbReference>
<dbReference type="InterPro" id="IPR029068">
    <property type="entry name" value="Glyas_Bleomycin-R_OHBP_Dase"/>
</dbReference>
<dbReference type="Gene3D" id="3.10.180.10">
    <property type="entry name" value="2,3-Dihydroxybiphenyl 1,2-Dioxygenase, domain 1"/>
    <property type="match status" value="1"/>
</dbReference>
<dbReference type="EMBL" id="JACCFP010000001">
    <property type="protein sequence ID" value="NYJ03628.1"/>
    <property type="molecule type" value="Genomic_DNA"/>
</dbReference>
<organism evidence="2 3">
    <name type="scientific">Nocardioides thalensis</name>
    <dbReference type="NCBI Taxonomy" id="1914755"/>
    <lineage>
        <taxon>Bacteria</taxon>
        <taxon>Bacillati</taxon>
        <taxon>Actinomycetota</taxon>
        <taxon>Actinomycetes</taxon>
        <taxon>Propionibacteriales</taxon>
        <taxon>Nocardioidaceae</taxon>
        <taxon>Nocardioides</taxon>
    </lineage>
</organism>
<dbReference type="Proteomes" id="UP000530424">
    <property type="component" value="Unassembled WGS sequence"/>
</dbReference>
<keyword evidence="3" id="KW-1185">Reference proteome</keyword>
<dbReference type="AlphaFoldDB" id="A0A853CB36"/>
<evidence type="ECO:0000313" key="2">
    <source>
        <dbReference type="EMBL" id="NYJ03628.1"/>
    </source>
</evidence>
<evidence type="ECO:0000313" key="3">
    <source>
        <dbReference type="Proteomes" id="UP000530424"/>
    </source>
</evidence>
<dbReference type="CDD" id="cd06587">
    <property type="entry name" value="VOC"/>
    <property type="match status" value="1"/>
</dbReference>
<dbReference type="Pfam" id="PF00903">
    <property type="entry name" value="Glyoxalase"/>
    <property type="match status" value="1"/>
</dbReference>
<protein>
    <submittedName>
        <fullName evidence="2">Putative enzyme related to lactoylglutathione lyase</fullName>
    </submittedName>
</protein>
<keyword evidence="2" id="KW-0456">Lyase</keyword>
<sequence length="134" mass="14617">MSDDSRTAMPGFSGSVNIAMKIPRAQYDATVAFYRDVLDLPVTDVSDSAIATGVSRSHRCEFGPNTLWLDEVENYSRSDLWLQVDTDDIAAAMDRLAAAGVTPQDELEPLPDTARAHWITNPAGIVHLVGQKDL</sequence>
<dbReference type="SUPFAM" id="SSF54593">
    <property type="entry name" value="Glyoxalase/Bleomycin resistance protein/Dihydroxybiphenyl dioxygenase"/>
    <property type="match status" value="1"/>
</dbReference>
<gene>
    <name evidence="2" type="ORF">HNR19_004326</name>
</gene>